<protein>
    <submittedName>
        <fullName evidence="1">Uncharacterized protein</fullName>
    </submittedName>
</protein>
<sequence length="70" mass="8667">MYNTRYQIKKAFEQLKQNEHNKIDNVITHNYNTRYKYRTNEYPVNIDFDEASRAWRSNKNNMGYGCFEYK</sequence>
<reference evidence="1" key="1">
    <citation type="journal article" date="2020" name="Nature">
        <title>Giant virus diversity and host interactions through global metagenomics.</title>
        <authorList>
            <person name="Schulz F."/>
            <person name="Roux S."/>
            <person name="Paez-Espino D."/>
            <person name="Jungbluth S."/>
            <person name="Walsh D.A."/>
            <person name="Denef V.J."/>
            <person name="McMahon K.D."/>
            <person name="Konstantinidis K.T."/>
            <person name="Eloe-Fadrosh E.A."/>
            <person name="Kyrpides N.C."/>
            <person name="Woyke T."/>
        </authorList>
    </citation>
    <scope>NUCLEOTIDE SEQUENCE</scope>
    <source>
        <strain evidence="1">GVMAG-M-3300001348-25</strain>
    </source>
</reference>
<dbReference type="AlphaFoldDB" id="A0A6C0EFS2"/>
<organism evidence="1">
    <name type="scientific">viral metagenome</name>
    <dbReference type="NCBI Taxonomy" id="1070528"/>
    <lineage>
        <taxon>unclassified sequences</taxon>
        <taxon>metagenomes</taxon>
        <taxon>organismal metagenomes</taxon>
    </lineage>
</organism>
<name>A0A6C0EFS2_9ZZZZ</name>
<accession>A0A6C0EFS2</accession>
<proteinExistence type="predicted"/>
<evidence type="ECO:0000313" key="1">
    <source>
        <dbReference type="EMBL" id="QHT28026.1"/>
    </source>
</evidence>
<dbReference type="EMBL" id="MN738851">
    <property type="protein sequence ID" value="QHT28026.1"/>
    <property type="molecule type" value="Genomic_DNA"/>
</dbReference>